<dbReference type="InterPro" id="IPR036322">
    <property type="entry name" value="WD40_repeat_dom_sf"/>
</dbReference>
<protein>
    <submittedName>
        <fullName evidence="1">Uncharacterized protein</fullName>
    </submittedName>
</protein>
<name>A0AAW0FE00_9APHY</name>
<proteinExistence type="predicted"/>
<keyword evidence="2" id="KW-1185">Reference proteome</keyword>
<reference evidence="1 2" key="1">
    <citation type="submission" date="2022-09" db="EMBL/GenBank/DDBJ databases">
        <authorList>
            <person name="Palmer J.M."/>
        </authorList>
    </citation>
    <scope>NUCLEOTIDE SEQUENCE [LARGE SCALE GENOMIC DNA]</scope>
    <source>
        <strain evidence="1 2">DSM 7382</strain>
    </source>
</reference>
<comment type="caution">
    <text evidence="1">The sequence shown here is derived from an EMBL/GenBank/DDBJ whole genome shotgun (WGS) entry which is preliminary data.</text>
</comment>
<dbReference type="SUPFAM" id="SSF50978">
    <property type="entry name" value="WD40 repeat-like"/>
    <property type="match status" value="1"/>
</dbReference>
<dbReference type="EMBL" id="JASBNA010000085">
    <property type="protein sequence ID" value="KAK7677624.1"/>
    <property type="molecule type" value="Genomic_DNA"/>
</dbReference>
<accession>A0AAW0FE00</accession>
<evidence type="ECO:0000313" key="1">
    <source>
        <dbReference type="EMBL" id="KAK7677624.1"/>
    </source>
</evidence>
<organism evidence="1 2">
    <name type="scientific">Cerrena zonata</name>
    <dbReference type="NCBI Taxonomy" id="2478898"/>
    <lineage>
        <taxon>Eukaryota</taxon>
        <taxon>Fungi</taxon>
        <taxon>Dikarya</taxon>
        <taxon>Basidiomycota</taxon>
        <taxon>Agaricomycotina</taxon>
        <taxon>Agaricomycetes</taxon>
        <taxon>Polyporales</taxon>
        <taxon>Cerrenaceae</taxon>
        <taxon>Cerrena</taxon>
    </lineage>
</organism>
<dbReference type="InterPro" id="IPR015943">
    <property type="entry name" value="WD40/YVTN_repeat-like_dom_sf"/>
</dbReference>
<dbReference type="Proteomes" id="UP001385951">
    <property type="component" value="Unassembled WGS sequence"/>
</dbReference>
<dbReference type="Gene3D" id="2.130.10.10">
    <property type="entry name" value="YVTN repeat-like/Quinoprotein amine dehydrogenase"/>
    <property type="match status" value="1"/>
</dbReference>
<sequence length="299" mass="33333">MTSQDAITFRALRTLDFGLHNRINSIAINGLLLAVCDAKGLIVVYNIETNKIIMKVVAPDEVLCLEWMDSYGAPGFTPLIFGTITGQINCIFKNEVCDIVYTGTNALHYSIQQVSYKPDTNVLAIAGGPTTQVWSLNPSMGSWEKLSVISCPVASDEHEIVVTGLFWSPLKEMLLVSYLYHGVWSFIYDEEWNFKVDWSMRLDICGFMTPSSKRDVILVHDIKNGYSVLSIPSGKLQMSFSHPRLCLTYCFPALWLDKAETVIITGGTEGKARLWNASTGRFIQTLLHEGKVLLLSPPL</sequence>
<evidence type="ECO:0000313" key="2">
    <source>
        <dbReference type="Proteomes" id="UP001385951"/>
    </source>
</evidence>
<gene>
    <name evidence="1" type="ORF">QCA50_019435</name>
</gene>
<dbReference type="AlphaFoldDB" id="A0AAW0FE00"/>